<sequence>MAWHGKNTRESSSYGDAPHRFSNSEVEATEALEGHTRVVLRHGSQTLWGLRISPLMILEQIAPVSDART</sequence>
<dbReference type="EMBL" id="SGJD01006721">
    <property type="protein sequence ID" value="KAB0389677.1"/>
    <property type="molecule type" value="Genomic_DNA"/>
</dbReference>
<protein>
    <submittedName>
        <fullName evidence="2">Uncharacterized protein</fullName>
    </submittedName>
</protein>
<dbReference type="AlphaFoldDB" id="A0A643BNY1"/>
<comment type="caution">
    <text evidence="2">The sequence shown here is derived from an EMBL/GenBank/DDBJ whole genome shotgun (WGS) entry which is preliminary data.</text>
</comment>
<reference evidence="2 3" key="1">
    <citation type="journal article" date="2019" name="PLoS ONE">
        <title>Genomic analyses reveal an absence of contemporary introgressive admixture between fin whales and blue whales, despite known hybrids.</title>
        <authorList>
            <person name="Westbury M.V."/>
            <person name="Petersen B."/>
            <person name="Lorenzen E.D."/>
        </authorList>
    </citation>
    <scope>NUCLEOTIDE SEQUENCE [LARGE SCALE GENOMIC DNA]</scope>
    <source>
        <strain evidence="2">FinWhale-01</strain>
    </source>
</reference>
<evidence type="ECO:0000313" key="2">
    <source>
        <dbReference type="EMBL" id="KAB0389677.1"/>
    </source>
</evidence>
<name>A0A643BNY1_BALPH</name>
<evidence type="ECO:0000313" key="3">
    <source>
        <dbReference type="Proteomes" id="UP000437017"/>
    </source>
</evidence>
<accession>A0A643BNY1</accession>
<proteinExistence type="predicted"/>
<dbReference type="Proteomes" id="UP000437017">
    <property type="component" value="Unassembled WGS sequence"/>
</dbReference>
<evidence type="ECO:0000256" key="1">
    <source>
        <dbReference type="SAM" id="MobiDB-lite"/>
    </source>
</evidence>
<gene>
    <name evidence="2" type="ORF">E2I00_002506</name>
</gene>
<feature type="region of interest" description="Disordered" evidence="1">
    <location>
        <begin position="1"/>
        <end position="28"/>
    </location>
</feature>
<keyword evidence="3" id="KW-1185">Reference proteome</keyword>
<organism evidence="2 3">
    <name type="scientific">Balaenoptera physalus</name>
    <name type="common">Fin whale</name>
    <name type="synonym">Balaena physalus</name>
    <dbReference type="NCBI Taxonomy" id="9770"/>
    <lineage>
        <taxon>Eukaryota</taxon>
        <taxon>Metazoa</taxon>
        <taxon>Chordata</taxon>
        <taxon>Craniata</taxon>
        <taxon>Vertebrata</taxon>
        <taxon>Euteleostomi</taxon>
        <taxon>Mammalia</taxon>
        <taxon>Eutheria</taxon>
        <taxon>Laurasiatheria</taxon>
        <taxon>Artiodactyla</taxon>
        <taxon>Whippomorpha</taxon>
        <taxon>Cetacea</taxon>
        <taxon>Mysticeti</taxon>
        <taxon>Balaenopteridae</taxon>
        <taxon>Balaenoptera</taxon>
    </lineage>
</organism>